<keyword evidence="4 7" id="KW-0378">Hydrolase</keyword>
<feature type="chain" id="PRO_5021859123" evidence="8">
    <location>
        <begin position="19"/>
        <end position="663"/>
    </location>
</feature>
<keyword evidence="11" id="KW-1185">Reference proteome</keyword>
<dbReference type="EMBL" id="CP041730">
    <property type="protein sequence ID" value="QDQ25205.1"/>
    <property type="molecule type" value="Genomic_DNA"/>
</dbReference>
<dbReference type="OrthoDB" id="9773538at2"/>
<evidence type="ECO:0000256" key="6">
    <source>
        <dbReference type="ARBA" id="ARBA00023049"/>
    </source>
</evidence>
<comment type="similarity">
    <text evidence="1 7">Belongs to the peptidase M3 family.</text>
</comment>
<dbReference type="InterPro" id="IPR024079">
    <property type="entry name" value="MetalloPept_cat_dom_sf"/>
</dbReference>
<dbReference type="InterPro" id="IPR045090">
    <property type="entry name" value="Pept_M3A_M3B"/>
</dbReference>
<dbReference type="InterPro" id="IPR024077">
    <property type="entry name" value="Neurolysin/TOP_dom2"/>
</dbReference>
<feature type="signal peptide" evidence="8">
    <location>
        <begin position="1"/>
        <end position="18"/>
    </location>
</feature>
<evidence type="ECO:0000256" key="5">
    <source>
        <dbReference type="ARBA" id="ARBA00022833"/>
    </source>
</evidence>
<dbReference type="RefSeq" id="WP_143856130.1">
    <property type="nucleotide sequence ID" value="NZ_CP041730.1"/>
</dbReference>
<comment type="cofactor">
    <cofactor evidence="7">
        <name>Zn(2+)</name>
        <dbReference type="ChEBI" id="CHEBI:29105"/>
    </cofactor>
    <text evidence="7">Binds 1 zinc ion.</text>
</comment>
<dbReference type="InterPro" id="IPR001567">
    <property type="entry name" value="Pept_M3A_M3B_dom"/>
</dbReference>
<dbReference type="SUPFAM" id="SSF55486">
    <property type="entry name" value="Metalloproteases ('zincins'), catalytic domain"/>
    <property type="match status" value="1"/>
</dbReference>
<accession>A0A516SAM5</accession>
<gene>
    <name evidence="10" type="ORF">FNU76_01900</name>
</gene>
<dbReference type="GO" id="GO:0006508">
    <property type="term" value="P:proteolysis"/>
    <property type="evidence" value="ECO:0007669"/>
    <property type="project" value="UniProtKB-KW"/>
</dbReference>
<dbReference type="GO" id="GO:0046872">
    <property type="term" value="F:metal ion binding"/>
    <property type="evidence" value="ECO:0007669"/>
    <property type="project" value="UniProtKB-UniRule"/>
</dbReference>
<evidence type="ECO:0000256" key="1">
    <source>
        <dbReference type="ARBA" id="ARBA00006040"/>
    </source>
</evidence>
<evidence type="ECO:0000256" key="8">
    <source>
        <dbReference type="SAM" id="SignalP"/>
    </source>
</evidence>
<dbReference type="Pfam" id="PF01432">
    <property type="entry name" value="Peptidase_M3"/>
    <property type="match status" value="1"/>
</dbReference>
<name>A0A516SAM5_9NEIS</name>
<evidence type="ECO:0000256" key="3">
    <source>
        <dbReference type="ARBA" id="ARBA00022723"/>
    </source>
</evidence>
<evidence type="ECO:0000256" key="7">
    <source>
        <dbReference type="RuleBase" id="RU003435"/>
    </source>
</evidence>
<dbReference type="GO" id="GO:0006518">
    <property type="term" value="P:peptide metabolic process"/>
    <property type="evidence" value="ECO:0007669"/>
    <property type="project" value="TreeGrafter"/>
</dbReference>
<dbReference type="GO" id="GO:0004222">
    <property type="term" value="F:metalloendopeptidase activity"/>
    <property type="evidence" value="ECO:0007669"/>
    <property type="project" value="InterPro"/>
</dbReference>
<dbReference type="PANTHER" id="PTHR11804:SF84">
    <property type="entry name" value="SACCHAROLYSIN"/>
    <property type="match status" value="1"/>
</dbReference>
<keyword evidence="2 7" id="KW-0645">Protease</keyword>
<keyword evidence="6 7" id="KW-0482">Metalloprotease</keyword>
<keyword evidence="3 7" id="KW-0479">Metal-binding</keyword>
<evidence type="ECO:0000313" key="11">
    <source>
        <dbReference type="Proteomes" id="UP000317550"/>
    </source>
</evidence>
<dbReference type="Gene3D" id="1.10.1370.10">
    <property type="entry name" value="Neurolysin, domain 3"/>
    <property type="match status" value="1"/>
</dbReference>
<feature type="domain" description="Peptidase M3A/M3B catalytic" evidence="9">
    <location>
        <begin position="221"/>
        <end position="652"/>
    </location>
</feature>
<keyword evidence="8" id="KW-0732">Signal</keyword>
<reference evidence="11" key="1">
    <citation type="submission" date="2019-07" db="EMBL/GenBank/DDBJ databases">
        <title>Chitinimonas sp. nov., isolated from Ny-Alesund, arctica soil.</title>
        <authorList>
            <person name="Xu Q."/>
            <person name="Peng F."/>
        </authorList>
    </citation>
    <scope>NUCLEOTIDE SEQUENCE [LARGE SCALE GENOMIC DNA]</scope>
    <source>
        <strain evidence="11">R3-44</strain>
    </source>
</reference>
<evidence type="ECO:0000313" key="10">
    <source>
        <dbReference type="EMBL" id="QDQ25205.1"/>
    </source>
</evidence>
<dbReference type="Gene3D" id="3.40.390.10">
    <property type="entry name" value="Collagenase (Catalytic Domain)"/>
    <property type="match status" value="1"/>
</dbReference>
<organism evidence="10 11">
    <name type="scientific">Chitinimonas arctica</name>
    <dbReference type="NCBI Taxonomy" id="2594795"/>
    <lineage>
        <taxon>Bacteria</taxon>
        <taxon>Pseudomonadati</taxon>
        <taxon>Pseudomonadota</taxon>
        <taxon>Betaproteobacteria</taxon>
        <taxon>Neisseriales</taxon>
        <taxon>Chitinibacteraceae</taxon>
        <taxon>Chitinimonas</taxon>
    </lineage>
</organism>
<proteinExistence type="inferred from homology"/>
<dbReference type="KEGG" id="cari:FNU76_01900"/>
<dbReference type="PANTHER" id="PTHR11804">
    <property type="entry name" value="PROTEASE M3 THIMET OLIGOPEPTIDASE-RELATED"/>
    <property type="match status" value="1"/>
</dbReference>
<evidence type="ECO:0000259" key="9">
    <source>
        <dbReference type="Pfam" id="PF01432"/>
    </source>
</evidence>
<sequence>MKKISMLIACLWAPLAIAAERGEIVQPAAADVPRLCDEAMAKVKGTVASLEKLPLAEASPATVLKPWSHTMGELVEFWWGGGLLANTHPDQQVRQVNEACDLKISALMNGVMQSEALYQRFKAVKPADAIDGETIKGLLTEFEDKGVNLPAKQRQEAAKLFARLDKLQQDFARNVRENKTKLTFTEAQLKGVPEASLKSFKRNGKGDYLVGFDYPEYLPLMENAENEAVRREMYYGYQRRGGAKNLAILQEVSQLRKRLATMMGYPSFAAWATRSNMVGKPEVVLDFLGKVKDQVVSVEKKELAELAADKAAHTGQAGVKFNRWDLAFYESRVKKSRYQLDQEAVRAQFPTEPTINWMMAVTSRLYGVEFRPNTKLPVWHEDVKGYDVFDKASGDYLSSFYMDLFPRDGKYKHAAAFTVKQASLLSGSTPVSSLVTNFSRKGFDEDELETLFHEFGHIMHGVLSRTRYTLNAGTNTKRDFVEAPSQMFEEWSRHPDTLKLWSEVCATCKPIDMALIGKMNEARQFGQGSKYARQWMYAAYDMALAGAVPQNPLRLWVKMESDSPLGHLKGTEFPGAFGHIVGGYAAGYYGYMWSEVLALDMRSAFAGDFMNPEVGMRFRKTILENGSQIPEMDLVRRFLGREPSSEAFFQEITGQRKLVEGAK</sequence>
<protein>
    <submittedName>
        <fullName evidence="10">Zn-dependent oligopeptidase</fullName>
    </submittedName>
</protein>
<dbReference type="AlphaFoldDB" id="A0A516SAM5"/>
<dbReference type="CDD" id="cd06455">
    <property type="entry name" value="M3A_TOP"/>
    <property type="match status" value="1"/>
</dbReference>
<evidence type="ECO:0000256" key="2">
    <source>
        <dbReference type="ARBA" id="ARBA00022670"/>
    </source>
</evidence>
<evidence type="ECO:0000256" key="4">
    <source>
        <dbReference type="ARBA" id="ARBA00022801"/>
    </source>
</evidence>
<keyword evidence="5 7" id="KW-0862">Zinc</keyword>
<dbReference type="Proteomes" id="UP000317550">
    <property type="component" value="Chromosome"/>
</dbReference>